<evidence type="ECO:0000313" key="2">
    <source>
        <dbReference type="Proteomes" id="UP000241190"/>
    </source>
</evidence>
<reference evidence="1 2" key="1">
    <citation type="submission" date="2018-03" db="EMBL/GenBank/DDBJ databases">
        <title>Whole genome sequencing of Histamine producing bacteria.</title>
        <authorList>
            <person name="Butler K."/>
        </authorList>
    </citation>
    <scope>NUCLEOTIDE SEQUENCE [LARGE SCALE GENOMIC DNA]</scope>
    <source>
        <strain evidence="1 2">ATCC 51761</strain>
    </source>
</reference>
<evidence type="ECO:0000313" key="1">
    <source>
        <dbReference type="EMBL" id="PSW99804.1"/>
    </source>
</evidence>
<sequence length="259" mass="29616">MRFVNERYKEVVSSTLELIKVMPSENRDAKKQKANVVFENSQDLLSALPENDKPQWLKLLSQHAQHFANDATQPHVIMEFLVDNSSLIRGHEWAFESQVDTFDFDSIFEHYKSESRLPELFEEIIRLLELIQGSGDVDSVAMMNALGKVIATLKNSKNGSYFSLNGAWSFLISFLQNYMWTELSKLPVLGSAMEALRKTIEETNEEMYKVHAQVQKEVQTSVELQVKGLNKTNFNFISYDKSGKNLDISEQPKRISAAV</sequence>
<dbReference type="Proteomes" id="UP000241190">
    <property type="component" value="Unassembled WGS sequence"/>
</dbReference>
<organism evidence="1 2">
    <name type="scientific">Photobacterium iliopiscarium</name>
    <dbReference type="NCBI Taxonomy" id="56192"/>
    <lineage>
        <taxon>Bacteria</taxon>
        <taxon>Pseudomonadati</taxon>
        <taxon>Pseudomonadota</taxon>
        <taxon>Gammaproteobacteria</taxon>
        <taxon>Vibrionales</taxon>
        <taxon>Vibrionaceae</taxon>
        <taxon>Photobacterium</taxon>
    </lineage>
</organism>
<keyword evidence="2" id="KW-1185">Reference proteome</keyword>
<dbReference type="EMBL" id="PYOP01000001">
    <property type="protein sequence ID" value="PSW99804.1"/>
    <property type="molecule type" value="Genomic_DNA"/>
</dbReference>
<proteinExistence type="predicted"/>
<comment type="caution">
    <text evidence="1">The sequence shown here is derived from an EMBL/GenBank/DDBJ whole genome shotgun (WGS) entry which is preliminary data.</text>
</comment>
<gene>
    <name evidence="1" type="ORF">C9J52_00535</name>
</gene>
<accession>A0ABX5GXP1</accession>
<name>A0ABX5GXP1_9GAMM</name>
<protein>
    <submittedName>
        <fullName evidence="1">Uncharacterized protein</fullName>
    </submittedName>
</protein>